<gene>
    <name evidence="14" type="ORF">DSTB1V02_LOCUS12335</name>
</gene>
<dbReference type="GO" id="GO:0000981">
    <property type="term" value="F:DNA-binding transcription factor activity, RNA polymerase II-specific"/>
    <property type="evidence" value="ECO:0007669"/>
    <property type="project" value="TreeGrafter"/>
</dbReference>
<feature type="region of interest" description="Disordered" evidence="12">
    <location>
        <begin position="550"/>
        <end position="602"/>
    </location>
</feature>
<dbReference type="PANTHER" id="PTHR24408">
    <property type="entry name" value="ZINC FINGER PROTEIN"/>
    <property type="match status" value="1"/>
</dbReference>
<feature type="domain" description="C2H2-type" evidence="13">
    <location>
        <begin position="1251"/>
        <end position="1278"/>
    </location>
</feature>
<evidence type="ECO:0000256" key="12">
    <source>
        <dbReference type="SAM" id="MobiDB-lite"/>
    </source>
</evidence>
<dbReference type="Proteomes" id="UP000677054">
    <property type="component" value="Unassembled WGS sequence"/>
</dbReference>
<dbReference type="SUPFAM" id="SSF57667">
    <property type="entry name" value="beta-beta-alpha zinc fingers"/>
    <property type="match status" value="4"/>
</dbReference>
<dbReference type="InterPro" id="IPR036236">
    <property type="entry name" value="Znf_C2H2_sf"/>
</dbReference>
<dbReference type="FunFam" id="3.30.160.60:FF:000446">
    <property type="entry name" value="Zinc finger protein"/>
    <property type="match status" value="1"/>
</dbReference>
<dbReference type="GO" id="GO:0005634">
    <property type="term" value="C:nucleus"/>
    <property type="evidence" value="ECO:0007669"/>
    <property type="project" value="UniProtKB-SubCell"/>
</dbReference>
<comment type="subcellular location">
    <subcellularLocation>
        <location evidence="1">Nucleus</location>
    </subcellularLocation>
</comment>
<keyword evidence="10" id="KW-0539">Nucleus</keyword>
<dbReference type="GO" id="GO:0043565">
    <property type="term" value="F:sequence-specific DNA binding"/>
    <property type="evidence" value="ECO:0007669"/>
    <property type="project" value="TreeGrafter"/>
</dbReference>
<sequence length="1546" mass="169615">MKDPGRIKDGVVPSVSSISPSNGCSPPSYIMPDIKNTAATSIENICILTGSSASLSSPGQTPSDPQVLLGKSMPGSRLREVGKDPKQRASLGVQVNEKDLGNASCRGLLKTREVKGKGMKNGKTGKTSLPFIEERIDLLSPRSVGDSVQTSNIGFKVVNHGNMNGSLAGGSKKSYTFDASRETSSSNGTEPKVLISIPVSDVESVGSKSYFTSAEEIQQIALNLQNITSTSLSPLPSFQSVMASTNASKLHENSTHQKMMNRPDSNCKANATLNGKTRNVSPDNRFQPSIKNGGAILFDNNGILYTSNSGHSMSSESSKVIPSCLPSIVLPPISSVPHDITFPLPSGTLSPFLDGATSFSDIASFASMPTSQAFFSPASKQAKESSNNRDSSIPDHGNATGGQDSRIKAVRPPFHEETMKRLGGLDNVVLTTSEPCVMVSKGSDGAKGLSFLSSQSLQNPVKAPQTSFYHVVLSQDSSGKLQGGMTNVIANDSSGTSVSIPITIALDSMNQLSSEMTCSSGKVIPISPKPAGLAGSTEATSKQARRVLVPRENPEMEQSKSHQRPQKATKTQVFHSRGAKVRRMAEKSTPSGSTDSNGVMDDGTNMSQSLVETSQNHSSTMVRHPIKVKQHFIPLKCVPQSRTETLESPEKQVMMPNFKFLPSKNNTECGEKLKKLNDSEKNQSVTELEPVGVHFSDASLPSILAFNPVLLTNVNGVNHAGAETAVISVCESRSTHHMDSSQPLMMQSFAQAGNRIQTQMMPMSSEPLKSLKSPTSKMRNRSQHEETEPTILYQKSPSEQRQDLKLRSSWGKLENFIQPIVCYRCVLCSYIHTTEKNLFEHIETEHRDVVGPEEEVVENGNSDSYKFLCSECNSMFPTMKSLKMHFVTSHEGLGFNLVTMQLPLKDTTSGEAQRQRNQRDSGMAMNGECHLVQMCDKDSEVDPMDQSNHQECGGNDKDGSCMSSGKDGSGCGGKEEATDCLMMRERGSRASGSSEGEKSLPLTSLLSLPVVTLSQDVPEHSLHVGSHFLEPMTLPADLETLDSESLWTSNDIGLDVENSASSLSKRRGRPKGSKNLGITQLRKNNPDMRDDKALEKEVGFKCDVNGCAIRIKSRETLDYHRRCHSGEVFACPECKEHFSHWRNLSVHLWRAHVIDMELYSCDQCNYKTYSQSKLMNLHKRIHSSERPYLCDTCGKGFKTNKQLRSHKTVHQDKKVSKRLSSRQCDLCQRVFSDKRMLRMHRETVHMKIRPFLCNFCGYSASCRSTLKMHLRQHTGEKPFACDICEYKTGDHNSLRRHKMRHDGVKPYKCPYCSYACIQSSTYKTHLKNKHPGQDEGLMFTCDMCSYRTIKRDTFITHMADHRLGILPVKKQENCQTPSHCESPALEDESVHSGQVYQVLTTLPPLPVSSSSSAEVVSTSMLPMLTAFQSAVDSQSLHSEEFRSESDSSERYPVLSSQLKVSDRSEAVSLHDHMVPVLNNGVHPIPVDRADIGNLPSLPEVLQTVNVSDISSGLTPHSHQETSSASSDESDQRLKEESSSQDMKRAS</sequence>
<feature type="domain" description="C2H2-type" evidence="13">
    <location>
        <begin position="1279"/>
        <end position="1306"/>
    </location>
</feature>
<evidence type="ECO:0000256" key="1">
    <source>
        <dbReference type="ARBA" id="ARBA00004123"/>
    </source>
</evidence>
<accession>A0A7R9FS65</accession>
<evidence type="ECO:0000256" key="9">
    <source>
        <dbReference type="ARBA" id="ARBA00023163"/>
    </source>
</evidence>
<name>A0A7R9FS65_9CRUS</name>
<keyword evidence="6" id="KW-0862">Zinc</keyword>
<evidence type="ECO:0000256" key="2">
    <source>
        <dbReference type="ARBA" id="ARBA00006991"/>
    </source>
</evidence>
<feature type="region of interest" description="Disordered" evidence="12">
    <location>
        <begin position="1509"/>
        <end position="1546"/>
    </location>
</feature>
<feature type="region of interest" description="Disordered" evidence="12">
    <location>
        <begin position="1058"/>
        <end position="1086"/>
    </location>
</feature>
<dbReference type="PROSITE" id="PS50157">
    <property type="entry name" value="ZINC_FINGER_C2H2_2"/>
    <property type="match status" value="9"/>
</dbReference>
<feature type="domain" description="C2H2-type" evidence="13">
    <location>
        <begin position="1188"/>
        <end position="1215"/>
    </location>
</feature>
<dbReference type="EMBL" id="CAJPEV010004579">
    <property type="protein sequence ID" value="CAG0902032.1"/>
    <property type="molecule type" value="Genomic_DNA"/>
</dbReference>
<feature type="domain" description="C2H2-type" evidence="13">
    <location>
        <begin position="1159"/>
        <end position="1187"/>
    </location>
</feature>
<feature type="region of interest" description="Disordered" evidence="12">
    <location>
        <begin position="1"/>
        <end position="27"/>
    </location>
</feature>
<feature type="compositionally biased region" description="Low complexity" evidence="12">
    <location>
        <begin position="11"/>
        <end position="27"/>
    </location>
</feature>
<keyword evidence="4" id="KW-0677">Repeat</keyword>
<protein>
    <recommendedName>
        <fullName evidence="13">C2H2-type domain-containing protein</fullName>
    </recommendedName>
</protein>
<dbReference type="PROSITE" id="PS00028">
    <property type="entry name" value="ZINC_FINGER_C2H2_1"/>
    <property type="match status" value="6"/>
</dbReference>
<organism evidence="14">
    <name type="scientific">Darwinula stevensoni</name>
    <dbReference type="NCBI Taxonomy" id="69355"/>
    <lineage>
        <taxon>Eukaryota</taxon>
        <taxon>Metazoa</taxon>
        <taxon>Ecdysozoa</taxon>
        <taxon>Arthropoda</taxon>
        <taxon>Crustacea</taxon>
        <taxon>Oligostraca</taxon>
        <taxon>Ostracoda</taxon>
        <taxon>Podocopa</taxon>
        <taxon>Podocopida</taxon>
        <taxon>Darwinulocopina</taxon>
        <taxon>Darwinuloidea</taxon>
        <taxon>Darwinulidae</taxon>
        <taxon>Darwinula</taxon>
    </lineage>
</organism>
<keyword evidence="9" id="KW-0804">Transcription</keyword>
<dbReference type="GO" id="GO:0003690">
    <property type="term" value="F:double-stranded DNA binding"/>
    <property type="evidence" value="ECO:0007669"/>
    <property type="project" value="UniProtKB-ARBA"/>
</dbReference>
<keyword evidence="7" id="KW-0805">Transcription regulation</keyword>
<dbReference type="FunFam" id="3.30.160.60:FF:001370">
    <property type="entry name" value="Zinc finger protein"/>
    <property type="match status" value="1"/>
</dbReference>
<keyword evidence="15" id="KW-1185">Reference proteome</keyword>
<reference evidence="14" key="1">
    <citation type="submission" date="2020-11" db="EMBL/GenBank/DDBJ databases">
        <authorList>
            <person name="Tran Van P."/>
        </authorList>
    </citation>
    <scope>NUCLEOTIDE SEQUENCE</scope>
</reference>
<evidence type="ECO:0000256" key="7">
    <source>
        <dbReference type="ARBA" id="ARBA00023015"/>
    </source>
</evidence>
<evidence type="ECO:0000259" key="13">
    <source>
        <dbReference type="PROSITE" id="PS50157"/>
    </source>
</evidence>
<keyword evidence="8" id="KW-0238">DNA-binding</keyword>
<feature type="compositionally biased region" description="Basic and acidic residues" evidence="12">
    <location>
        <begin position="1529"/>
        <end position="1546"/>
    </location>
</feature>
<feature type="compositionally biased region" description="Polar residues" evidence="12">
    <location>
        <begin position="1509"/>
        <end position="1526"/>
    </location>
</feature>
<evidence type="ECO:0000256" key="8">
    <source>
        <dbReference type="ARBA" id="ARBA00023125"/>
    </source>
</evidence>
<dbReference type="GO" id="GO:0008270">
    <property type="term" value="F:zinc ion binding"/>
    <property type="evidence" value="ECO:0007669"/>
    <property type="project" value="UniProtKB-KW"/>
</dbReference>
<feature type="region of interest" description="Disordered" evidence="12">
    <location>
        <begin position="376"/>
        <end position="407"/>
    </location>
</feature>
<evidence type="ECO:0000256" key="6">
    <source>
        <dbReference type="ARBA" id="ARBA00022833"/>
    </source>
</evidence>
<dbReference type="EMBL" id="LR904096">
    <property type="protein sequence ID" value="CAD7252577.1"/>
    <property type="molecule type" value="Genomic_DNA"/>
</dbReference>
<evidence type="ECO:0000313" key="14">
    <source>
        <dbReference type="EMBL" id="CAD7252577.1"/>
    </source>
</evidence>
<feature type="domain" description="C2H2-type" evidence="13">
    <location>
        <begin position="1129"/>
        <end position="1157"/>
    </location>
</feature>
<dbReference type="SMART" id="SM00355">
    <property type="entry name" value="ZnF_C2H2"/>
    <property type="match status" value="11"/>
</dbReference>
<proteinExistence type="inferred from homology"/>
<dbReference type="Pfam" id="PF00096">
    <property type="entry name" value="zf-C2H2"/>
    <property type="match status" value="2"/>
</dbReference>
<feature type="region of interest" description="Disordered" evidence="12">
    <location>
        <begin position="940"/>
        <end position="975"/>
    </location>
</feature>
<dbReference type="InterPro" id="IPR013087">
    <property type="entry name" value="Znf_C2H2_type"/>
</dbReference>
<evidence type="ECO:0000256" key="10">
    <source>
        <dbReference type="ARBA" id="ARBA00023242"/>
    </source>
</evidence>
<evidence type="ECO:0000256" key="3">
    <source>
        <dbReference type="ARBA" id="ARBA00022723"/>
    </source>
</evidence>
<keyword evidence="5 11" id="KW-0863">Zinc-finger</keyword>
<dbReference type="OrthoDB" id="5876240at2759"/>
<feature type="domain" description="C2H2-type" evidence="13">
    <location>
        <begin position="1222"/>
        <end position="1250"/>
    </location>
</feature>
<evidence type="ECO:0000256" key="4">
    <source>
        <dbReference type="ARBA" id="ARBA00022737"/>
    </source>
</evidence>
<evidence type="ECO:0000256" key="11">
    <source>
        <dbReference type="PROSITE-ProRule" id="PRU00042"/>
    </source>
</evidence>
<feature type="domain" description="C2H2-type" evidence="13">
    <location>
        <begin position="867"/>
        <end position="892"/>
    </location>
</feature>
<feature type="region of interest" description="Disordered" evidence="12">
    <location>
        <begin position="765"/>
        <end position="799"/>
    </location>
</feature>
<dbReference type="Gene3D" id="3.30.160.60">
    <property type="entry name" value="Classic Zinc Finger"/>
    <property type="match status" value="7"/>
</dbReference>
<keyword evidence="3" id="KW-0479">Metal-binding</keyword>
<comment type="similarity">
    <text evidence="2">Belongs to the krueppel C2H2-type zinc-finger protein family.</text>
</comment>
<evidence type="ECO:0000256" key="5">
    <source>
        <dbReference type="ARBA" id="ARBA00022771"/>
    </source>
</evidence>
<feature type="domain" description="C2H2-type" evidence="13">
    <location>
        <begin position="1100"/>
        <end position="1129"/>
    </location>
</feature>
<feature type="domain" description="C2H2-type" evidence="13">
    <location>
        <begin position="1307"/>
        <end position="1335"/>
    </location>
</feature>
<dbReference type="FunFam" id="3.30.160.60:FF:000688">
    <property type="entry name" value="zinc finger protein 197 isoform X1"/>
    <property type="match status" value="1"/>
</dbReference>
<dbReference type="PANTHER" id="PTHR24408:SF67">
    <property type="entry name" value="C2H2-TYPE DOMAIN-CONTAINING PROTEIN"/>
    <property type="match status" value="1"/>
</dbReference>
<evidence type="ECO:0000313" key="15">
    <source>
        <dbReference type="Proteomes" id="UP000677054"/>
    </source>
</evidence>
<feature type="compositionally biased region" description="Polar residues" evidence="12">
    <location>
        <begin position="588"/>
        <end position="597"/>
    </location>
</feature>